<dbReference type="InterPro" id="IPR029044">
    <property type="entry name" value="Nucleotide-diphossugar_trans"/>
</dbReference>
<dbReference type="AlphaFoldDB" id="A0AAE0VHA3"/>
<reference evidence="2" key="3">
    <citation type="submission" date="2023-05" db="EMBL/GenBank/DDBJ databases">
        <authorList>
            <person name="Smith C.H."/>
        </authorList>
    </citation>
    <scope>NUCLEOTIDE SEQUENCE</scope>
    <source>
        <strain evidence="2">CHS0354</strain>
        <tissue evidence="2">Mantle</tissue>
    </source>
</reference>
<reference evidence="2" key="1">
    <citation type="journal article" date="2021" name="Genome Biol. Evol.">
        <title>A High-Quality Reference Genome for a Parasitic Bivalve with Doubly Uniparental Inheritance (Bivalvia: Unionida).</title>
        <authorList>
            <person name="Smith C.H."/>
        </authorList>
    </citation>
    <scope>NUCLEOTIDE SEQUENCE</scope>
    <source>
        <strain evidence="2">CHS0354</strain>
    </source>
</reference>
<dbReference type="Gene3D" id="3.90.550.10">
    <property type="entry name" value="Spore Coat Polysaccharide Biosynthesis Protein SpsA, Chain A"/>
    <property type="match status" value="1"/>
</dbReference>
<dbReference type="PANTHER" id="PTHR16779:SF1">
    <property type="entry name" value="BETA-1,4-MANNOSYLTRANSFERASE EGH"/>
    <property type="match status" value="1"/>
</dbReference>
<sequence>MNASTFVREIVVPKKYATIKHSLHKAQALHYCLEKEIDNLSDDDWIVHLDEETIITEGSVIGLANFTTKELGSLGQGVITYANEDIVNWWKTLADSVRVSIDVGLMKFCFQKLHRPVYGLKGSFIVVKSSVEKSLGFDFGPRGCLAEDLYFSLEAWKRGYKFNFVEAACLDGIASLTGFFGKLNNEFYIVQKEKGPLQRSIIKDV</sequence>
<feature type="domain" description="Glycosyltransferase 2-like" evidence="1">
    <location>
        <begin position="45"/>
        <end position="172"/>
    </location>
</feature>
<protein>
    <recommendedName>
        <fullName evidence="1">Glycosyltransferase 2-like domain-containing protein</fullName>
    </recommendedName>
</protein>
<dbReference type="EMBL" id="JAEAOA010001328">
    <property type="protein sequence ID" value="KAK3577874.1"/>
    <property type="molecule type" value="Genomic_DNA"/>
</dbReference>
<keyword evidence="3" id="KW-1185">Reference proteome</keyword>
<gene>
    <name evidence="2" type="ORF">CHS0354_021844</name>
</gene>
<evidence type="ECO:0000259" key="1">
    <source>
        <dbReference type="Pfam" id="PF13632"/>
    </source>
</evidence>
<evidence type="ECO:0000313" key="3">
    <source>
        <dbReference type="Proteomes" id="UP001195483"/>
    </source>
</evidence>
<dbReference type="Pfam" id="PF13632">
    <property type="entry name" value="Glyco_trans_2_3"/>
    <property type="match status" value="1"/>
</dbReference>
<evidence type="ECO:0000313" key="2">
    <source>
        <dbReference type="EMBL" id="KAK3577874.1"/>
    </source>
</evidence>
<dbReference type="InterPro" id="IPR027389">
    <property type="entry name" value="B_mannosylTrfase_Bre-3/Egh"/>
</dbReference>
<accession>A0AAE0VHA3</accession>
<comment type="caution">
    <text evidence="2">The sequence shown here is derived from an EMBL/GenBank/DDBJ whole genome shotgun (WGS) entry which is preliminary data.</text>
</comment>
<name>A0AAE0VHA3_9BIVA</name>
<organism evidence="2 3">
    <name type="scientific">Potamilus streckersoni</name>
    <dbReference type="NCBI Taxonomy" id="2493646"/>
    <lineage>
        <taxon>Eukaryota</taxon>
        <taxon>Metazoa</taxon>
        <taxon>Spiralia</taxon>
        <taxon>Lophotrochozoa</taxon>
        <taxon>Mollusca</taxon>
        <taxon>Bivalvia</taxon>
        <taxon>Autobranchia</taxon>
        <taxon>Heteroconchia</taxon>
        <taxon>Palaeoheterodonta</taxon>
        <taxon>Unionida</taxon>
        <taxon>Unionoidea</taxon>
        <taxon>Unionidae</taxon>
        <taxon>Ambleminae</taxon>
        <taxon>Lampsilini</taxon>
        <taxon>Potamilus</taxon>
    </lineage>
</organism>
<dbReference type="Proteomes" id="UP001195483">
    <property type="component" value="Unassembled WGS sequence"/>
</dbReference>
<dbReference type="GO" id="GO:0019187">
    <property type="term" value="F:beta-1,4-mannosyltransferase activity"/>
    <property type="evidence" value="ECO:0007669"/>
    <property type="project" value="InterPro"/>
</dbReference>
<dbReference type="InterPro" id="IPR001173">
    <property type="entry name" value="Glyco_trans_2-like"/>
</dbReference>
<dbReference type="PANTHER" id="PTHR16779">
    <property type="entry name" value="BETA-1,4-MANNOSYLTRANSFERASE EGH"/>
    <property type="match status" value="1"/>
</dbReference>
<reference evidence="2" key="2">
    <citation type="journal article" date="2021" name="Genome Biol. Evol.">
        <title>Developing a high-quality reference genome for a parasitic bivalve with doubly uniparental inheritance (Bivalvia: Unionida).</title>
        <authorList>
            <person name="Smith C.H."/>
        </authorList>
    </citation>
    <scope>NUCLEOTIDE SEQUENCE</scope>
    <source>
        <strain evidence="2">CHS0354</strain>
        <tissue evidence="2">Mantle</tissue>
    </source>
</reference>
<proteinExistence type="predicted"/>
<dbReference type="GO" id="GO:0005737">
    <property type="term" value="C:cytoplasm"/>
    <property type="evidence" value="ECO:0007669"/>
    <property type="project" value="TreeGrafter"/>
</dbReference>
<dbReference type="SUPFAM" id="SSF53448">
    <property type="entry name" value="Nucleotide-diphospho-sugar transferases"/>
    <property type="match status" value="1"/>
</dbReference>